<dbReference type="RefSeq" id="WP_158291039.1">
    <property type="nucleotide sequence ID" value="NZ_SLWR01000011.1"/>
</dbReference>
<gene>
    <name evidence="2" type="ORF">EV646_111145</name>
</gene>
<keyword evidence="3" id="KW-1185">Reference proteome</keyword>
<dbReference type="AlphaFoldDB" id="A0A4R2IGR4"/>
<evidence type="ECO:0000313" key="3">
    <source>
        <dbReference type="Proteomes" id="UP000295573"/>
    </source>
</evidence>
<evidence type="ECO:0000313" key="2">
    <source>
        <dbReference type="EMBL" id="TCO43953.1"/>
    </source>
</evidence>
<feature type="region of interest" description="Disordered" evidence="1">
    <location>
        <begin position="26"/>
        <end position="55"/>
    </location>
</feature>
<evidence type="ECO:0000256" key="1">
    <source>
        <dbReference type="SAM" id="MobiDB-lite"/>
    </source>
</evidence>
<proteinExistence type="predicted"/>
<protein>
    <submittedName>
        <fullName evidence="2">Uncharacterized protein</fullName>
    </submittedName>
</protein>
<accession>A0A4R2IGR4</accession>
<name>A0A4R2IGR4_9ACTN</name>
<reference evidence="2 3" key="1">
    <citation type="journal article" date="2015" name="Stand. Genomic Sci.">
        <title>Genomic Encyclopedia of Bacterial and Archaeal Type Strains, Phase III: the genomes of soil and plant-associated and newly described type strains.</title>
        <authorList>
            <person name="Whitman W.B."/>
            <person name="Woyke T."/>
            <person name="Klenk H.P."/>
            <person name="Zhou Y."/>
            <person name="Lilburn T.G."/>
            <person name="Beck B.J."/>
            <person name="De Vos P."/>
            <person name="Vandamme P."/>
            <person name="Eisen J.A."/>
            <person name="Garrity G."/>
            <person name="Hugenholtz P."/>
            <person name="Kyrpides N.C."/>
        </authorList>
    </citation>
    <scope>NUCLEOTIDE SEQUENCE [LARGE SCALE GENOMIC DNA]</scope>
    <source>
        <strain evidence="2 3">VKM Ac-2541</strain>
    </source>
</reference>
<organism evidence="2 3">
    <name type="scientific">Kribbella antiqua</name>
    <dbReference type="NCBI Taxonomy" id="2512217"/>
    <lineage>
        <taxon>Bacteria</taxon>
        <taxon>Bacillati</taxon>
        <taxon>Actinomycetota</taxon>
        <taxon>Actinomycetes</taxon>
        <taxon>Propionibacteriales</taxon>
        <taxon>Kribbellaceae</taxon>
        <taxon>Kribbella</taxon>
    </lineage>
</organism>
<feature type="compositionally biased region" description="Low complexity" evidence="1">
    <location>
        <begin position="26"/>
        <end position="38"/>
    </location>
</feature>
<sequence>MFKLLKEIAAGINAASAIRHGLEPPAAALDQPAAPKQASSAGSVPSKAPCRLQRG</sequence>
<comment type="caution">
    <text evidence="2">The sequence shown here is derived from an EMBL/GenBank/DDBJ whole genome shotgun (WGS) entry which is preliminary data.</text>
</comment>
<dbReference type="EMBL" id="SLWR01000011">
    <property type="protein sequence ID" value="TCO43953.1"/>
    <property type="molecule type" value="Genomic_DNA"/>
</dbReference>
<dbReference type="Proteomes" id="UP000295573">
    <property type="component" value="Unassembled WGS sequence"/>
</dbReference>